<reference evidence="1" key="1">
    <citation type="submission" date="2014-09" db="EMBL/GenBank/DDBJ databases">
        <authorList>
            <person name="Magalhaes I.L.F."/>
            <person name="Oliveira U."/>
            <person name="Santos F.R."/>
            <person name="Vidigal T.H.D.A."/>
            <person name="Brescovit A.D."/>
            <person name="Santos A.J."/>
        </authorList>
    </citation>
    <scope>NUCLEOTIDE SEQUENCE</scope>
    <source>
        <tissue evidence="1">Shoot tissue taken approximately 20 cm above the soil surface</tissue>
    </source>
</reference>
<dbReference type="EMBL" id="GBRH01254963">
    <property type="protein sequence ID" value="JAD42932.1"/>
    <property type="molecule type" value="Transcribed_RNA"/>
</dbReference>
<evidence type="ECO:0000313" key="1">
    <source>
        <dbReference type="EMBL" id="JAD42932.1"/>
    </source>
</evidence>
<accession>A0A0A9A7B7</accession>
<name>A0A0A9A7B7_ARUDO</name>
<sequence>MSVRLFWNHAWVMLTTSCKEQLEGRVLLIGIH</sequence>
<reference evidence="1" key="2">
    <citation type="journal article" date="2015" name="Data Brief">
        <title>Shoot transcriptome of the giant reed, Arundo donax.</title>
        <authorList>
            <person name="Barrero R.A."/>
            <person name="Guerrero F.D."/>
            <person name="Moolhuijzen P."/>
            <person name="Goolsby J.A."/>
            <person name="Tidwell J."/>
            <person name="Bellgard S.E."/>
            <person name="Bellgard M.I."/>
        </authorList>
    </citation>
    <scope>NUCLEOTIDE SEQUENCE</scope>
    <source>
        <tissue evidence="1">Shoot tissue taken approximately 20 cm above the soil surface</tissue>
    </source>
</reference>
<dbReference type="PROSITE" id="PS51257">
    <property type="entry name" value="PROKAR_LIPOPROTEIN"/>
    <property type="match status" value="1"/>
</dbReference>
<proteinExistence type="predicted"/>
<organism evidence="1">
    <name type="scientific">Arundo donax</name>
    <name type="common">Giant reed</name>
    <name type="synonym">Donax arundinaceus</name>
    <dbReference type="NCBI Taxonomy" id="35708"/>
    <lineage>
        <taxon>Eukaryota</taxon>
        <taxon>Viridiplantae</taxon>
        <taxon>Streptophyta</taxon>
        <taxon>Embryophyta</taxon>
        <taxon>Tracheophyta</taxon>
        <taxon>Spermatophyta</taxon>
        <taxon>Magnoliopsida</taxon>
        <taxon>Liliopsida</taxon>
        <taxon>Poales</taxon>
        <taxon>Poaceae</taxon>
        <taxon>PACMAD clade</taxon>
        <taxon>Arundinoideae</taxon>
        <taxon>Arundineae</taxon>
        <taxon>Arundo</taxon>
    </lineage>
</organism>
<protein>
    <submittedName>
        <fullName evidence="1">Uncharacterized protein</fullName>
    </submittedName>
</protein>
<dbReference type="AlphaFoldDB" id="A0A0A9A7B7"/>